<evidence type="ECO:0000313" key="7">
    <source>
        <dbReference type="EMBL" id="SHE78481.1"/>
    </source>
</evidence>
<dbReference type="Pfam" id="PF00348">
    <property type="entry name" value="polyprenyl_synt"/>
    <property type="match status" value="1"/>
</dbReference>
<dbReference type="STRING" id="1123243.SAMN02745190_01171"/>
<name>A0A1M4WB47_9FIRM</name>
<dbReference type="PANTHER" id="PTHR12001">
    <property type="entry name" value="GERANYLGERANYL PYROPHOSPHATE SYNTHASE"/>
    <property type="match status" value="1"/>
</dbReference>
<reference evidence="7 8" key="1">
    <citation type="submission" date="2016-11" db="EMBL/GenBank/DDBJ databases">
        <authorList>
            <person name="Jaros S."/>
            <person name="Januszkiewicz K."/>
            <person name="Wedrychowicz H."/>
        </authorList>
    </citation>
    <scope>NUCLEOTIDE SEQUENCE [LARGE SCALE GENOMIC DNA]</scope>
    <source>
        <strain evidence="7 8">DSM 10502</strain>
    </source>
</reference>
<keyword evidence="4" id="KW-0479">Metal-binding</keyword>
<dbReference type="Gene3D" id="1.10.600.10">
    <property type="entry name" value="Farnesyl Diphosphate Synthase"/>
    <property type="match status" value="1"/>
</dbReference>
<keyword evidence="3 6" id="KW-0808">Transferase</keyword>
<evidence type="ECO:0000256" key="1">
    <source>
        <dbReference type="ARBA" id="ARBA00001946"/>
    </source>
</evidence>
<dbReference type="PROSITE" id="PS00444">
    <property type="entry name" value="POLYPRENYL_SYNTHASE_2"/>
    <property type="match status" value="1"/>
</dbReference>
<comment type="cofactor">
    <cofactor evidence="1">
        <name>Mg(2+)</name>
        <dbReference type="ChEBI" id="CHEBI:18420"/>
    </cofactor>
</comment>
<accession>A0A1M4WB47</accession>
<proteinExistence type="inferred from homology"/>
<dbReference type="InterPro" id="IPR008949">
    <property type="entry name" value="Isoprenoid_synthase_dom_sf"/>
</dbReference>
<keyword evidence="8" id="KW-1185">Reference proteome</keyword>
<organism evidence="7 8">
    <name type="scientific">Schwartzia succinivorans DSM 10502</name>
    <dbReference type="NCBI Taxonomy" id="1123243"/>
    <lineage>
        <taxon>Bacteria</taxon>
        <taxon>Bacillati</taxon>
        <taxon>Bacillota</taxon>
        <taxon>Negativicutes</taxon>
        <taxon>Selenomonadales</taxon>
        <taxon>Selenomonadaceae</taxon>
        <taxon>Schwartzia</taxon>
    </lineage>
</organism>
<dbReference type="PROSITE" id="PS00723">
    <property type="entry name" value="POLYPRENYL_SYNTHASE_1"/>
    <property type="match status" value="1"/>
</dbReference>
<comment type="similarity">
    <text evidence="2 6">Belongs to the FPP/GGPP synthase family.</text>
</comment>
<dbReference type="GO" id="GO:0004659">
    <property type="term" value="F:prenyltransferase activity"/>
    <property type="evidence" value="ECO:0007669"/>
    <property type="project" value="InterPro"/>
</dbReference>
<dbReference type="EMBL" id="FQUG01000004">
    <property type="protein sequence ID" value="SHE78481.1"/>
    <property type="molecule type" value="Genomic_DNA"/>
</dbReference>
<keyword evidence="5" id="KW-0460">Magnesium</keyword>
<dbReference type="AlphaFoldDB" id="A0A1M4WB47"/>
<protein>
    <submittedName>
        <fullName evidence="7">Heptaprenyl diphosphate synthase</fullName>
    </submittedName>
</protein>
<dbReference type="Proteomes" id="UP000184404">
    <property type="component" value="Unassembled WGS sequence"/>
</dbReference>
<dbReference type="SUPFAM" id="SSF48576">
    <property type="entry name" value="Terpenoid synthases"/>
    <property type="match status" value="1"/>
</dbReference>
<dbReference type="CDD" id="cd00685">
    <property type="entry name" value="Trans_IPPS_HT"/>
    <property type="match status" value="1"/>
</dbReference>
<dbReference type="GO" id="GO:0046872">
    <property type="term" value="F:metal ion binding"/>
    <property type="evidence" value="ECO:0007669"/>
    <property type="project" value="UniProtKB-KW"/>
</dbReference>
<dbReference type="InterPro" id="IPR000092">
    <property type="entry name" value="Polyprenyl_synt"/>
</dbReference>
<dbReference type="OrthoDB" id="9805316at2"/>
<evidence type="ECO:0000256" key="5">
    <source>
        <dbReference type="ARBA" id="ARBA00022842"/>
    </source>
</evidence>
<dbReference type="GO" id="GO:0008299">
    <property type="term" value="P:isoprenoid biosynthetic process"/>
    <property type="evidence" value="ECO:0007669"/>
    <property type="project" value="InterPro"/>
</dbReference>
<dbReference type="SFLD" id="SFLDS00005">
    <property type="entry name" value="Isoprenoid_Synthase_Type_I"/>
    <property type="match status" value="1"/>
</dbReference>
<evidence type="ECO:0000256" key="3">
    <source>
        <dbReference type="ARBA" id="ARBA00022679"/>
    </source>
</evidence>
<dbReference type="PANTHER" id="PTHR12001:SF69">
    <property type="entry name" value="ALL TRANS-POLYPRENYL-DIPHOSPHATE SYNTHASE PDSS1"/>
    <property type="match status" value="1"/>
</dbReference>
<sequence>MRIAQAGLFRSIKKDLEILEEDLLESVKSDVPLVTEVGTHLVKSGGKRLRPALLLAAAHASRNFSRDRVMPLAAAVEMIHMASLVHDDVIDHADTRRGTPTANAKWGNQVAILSGDYFFAQAFSKVAHARYGEEVGMRLAKLVSELSVGEIQQDAMMFTAEHSIEEYYQRIEKKTADFLAICCELGAMVSGADEEVCRGLYSYGHCIGMAFQITDDLLDIVGDAKKLGKPAGNDILQGVVTLPVIRALEKSPNRDELAAIITNRHMTDEDVKRALEIVKATDGVDFAKSKADEFLAEAKKALPKELPEDIRETFVAAADYIGKRDF</sequence>
<evidence type="ECO:0000256" key="6">
    <source>
        <dbReference type="RuleBase" id="RU004466"/>
    </source>
</evidence>
<evidence type="ECO:0000313" key="8">
    <source>
        <dbReference type="Proteomes" id="UP000184404"/>
    </source>
</evidence>
<dbReference type="InterPro" id="IPR033749">
    <property type="entry name" value="Polyprenyl_synt_CS"/>
</dbReference>
<evidence type="ECO:0000256" key="2">
    <source>
        <dbReference type="ARBA" id="ARBA00006706"/>
    </source>
</evidence>
<evidence type="ECO:0000256" key="4">
    <source>
        <dbReference type="ARBA" id="ARBA00022723"/>
    </source>
</evidence>
<gene>
    <name evidence="7" type="ORF">SAMN02745190_01171</name>
</gene>